<dbReference type="RefSeq" id="WP_215486177.1">
    <property type="nucleotide sequence ID" value="NZ_BAAAPJ010000001.1"/>
</dbReference>
<evidence type="ECO:0000256" key="3">
    <source>
        <dbReference type="ARBA" id="ARBA00018111"/>
    </source>
</evidence>
<accession>A0ABS5XQW6</accession>
<comment type="subcellular location">
    <subcellularLocation>
        <location evidence="1 5">Cytoplasm</location>
    </subcellularLocation>
</comment>
<evidence type="ECO:0000313" key="9">
    <source>
        <dbReference type="Proteomes" id="UP000740605"/>
    </source>
</evidence>
<dbReference type="Pfam" id="PF02631">
    <property type="entry name" value="RecX_HTH2"/>
    <property type="match status" value="1"/>
</dbReference>
<name>A0ABS5XQW6_9MICO</name>
<dbReference type="HAMAP" id="MF_01114">
    <property type="entry name" value="RecX"/>
    <property type="match status" value="1"/>
</dbReference>
<dbReference type="InterPro" id="IPR053924">
    <property type="entry name" value="RecX_HTH_2nd"/>
</dbReference>
<feature type="region of interest" description="Disordered" evidence="6">
    <location>
        <begin position="1"/>
        <end position="72"/>
    </location>
</feature>
<gene>
    <name evidence="5" type="primary">recX</name>
    <name evidence="8" type="ORF">J0P97_02355</name>
</gene>
<protein>
    <recommendedName>
        <fullName evidence="3 5">Regulatory protein RecX</fullName>
    </recommendedName>
</protein>
<dbReference type="EMBL" id="JAFLHG010000002">
    <property type="protein sequence ID" value="MBT8796917.1"/>
    <property type="molecule type" value="Genomic_DNA"/>
</dbReference>
<evidence type="ECO:0000256" key="5">
    <source>
        <dbReference type="HAMAP-Rule" id="MF_01114"/>
    </source>
</evidence>
<keyword evidence="9" id="KW-1185">Reference proteome</keyword>
<feature type="domain" description="RecX second three-helical" evidence="7">
    <location>
        <begin position="123"/>
        <end position="164"/>
    </location>
</feature>
<evidence type="ECO:0000259" key="7">
    <source>
        <dbReference type="Pfam" id="PF02631"/>
    </source>
</evidence>
<feature type="compositionally biased region" description="Basic and acidic residues" evidence="6">
    <location>
        <begin position="25"/>
        <end position="41"/>
    </location>
</feature>
<dbReference type="Gene3D" id="1.10.10.10">
    <property type="entry name" value="Winged helix-like DNA-binding domain superfamily/Winged helix DNA-binding domain"/>
    <property type="match status" value="1"/>
</dbReference>
<organism evidence="8 9">
    <name type="scientific">Microbacterium flavum</name>
    <dbReference type="NCBI Taxonomy" id="415216"/>
    <lineage>
        <taxon>Bacteria</taxon>
        <taxon>Bacillati</taxon>
        <taxon>Actinomycetota</taxon>
        <taxon>Actinomycetes</taxon>
        <taxon>Micrococcales</taxon>
        <taxon>Microbacteriaceae</taxon>
        <taxon>Microbacterium</taxon>
    </lineage>
</organism>
<proteinExistence type="inferred from homology"/>
<evidence type="ECO:0000313" key="8">
    <source>
        <dbReference type="EMBL" id="MBT8796917.1"/>
    </source>
</evidence>
<dbReference type="InterPro" id="IPR036388">
    <property type="entry name" value="WH-like_DNA-bd_sf"/>
</dbReference>
<keyword evidence="4 5" id="KW-0963">Cytoplasm</keyword>
<sequence>MVEDGALAPVIPLFGRPASAAPAGGEDRRTDAAPEVWHRTWTEPAAGRTGRVDDVESSTEASGPTAADDRGEIAAAGEAALLRKLRTRSLSVREARTILVERDVDEASTEAVIERFLGHGYLDDEKLAEQLVHTAVERKGQGRMAVSRALSDRGIARAVIDAALAALPDDERERAVEFARAKVRSMRGLDRDVALRRLSGQLARRGYGSYALDAARTAWDEFERPGRSSVRFEP</sequence>
<dbReference type="PANTHER" id="PTHR33602:SF1">
    <property type="entry name" value="REGULATORY PROTEIN RECX FAMILY PROTEIN"/>
    <property type="match status" value="1"/>
</dbReference>
<comment type="function">
    <text evidence="5">Modulates RecA activity.</text>
</comment>
<dbReference type="Proteomes" id="UP000740605">
    <property type="component" value="Unassembled WGS sequence"/>
</dbReference>
<evidence type="ECO:0000256" key="4">
    <source>
        <dbReference type="ARBA" id="ARBA00022490"/>
    </source>
</evidence>
<evidence type="ECO:0000256" key="2">
    <source>
        <dbReference type="ARBA" id="ARBA00009695"/>
    </source>
</evidence>
<dbReference type="PANTHER" id="PTHR33602">
    <property type="entry name" value="REGULATORY PROTEIN RECX FAMILY PROTEIN"/>
    <property type="match status" value="1"/>
</dbReference>
<comment type="caution">
    <text evidence="8">The sequence shown here is derived from an EMBL/GenBank/DDBJ whole genome shotgun (WGS) entry which is preliminary data.</text>
</comment>
<comment type="similarity">
    <text evidence="2 5">Belongs to the RecX family.</text>
</comment>
<reference evidence="8 9" key="1">
    <citation type="submission" date="2021-03" db="EMBL/GenBank/DDBJ databases">
        <title>Microbacterium pauli sp. nov., isolated from microfiltered milk.</title>
        <authorList>
            <person name="Bellassi P."/>
            <person name="Fontana A."/>
            <person name="Callegari M.L."/>
            <person name="Lorenzo M."/>
            <person name="Cappa F."/>
        </authorList>
    </citation>
    <scope>NUCLEOTIDE SEQUENCE [LARGE SCALE GENOMIC DNA]</scope>
    <source>
        <strain evidence="8 9">DSM 18909</strain>
    </source>
</reference>
<evidence type="ECO:0000256" key="1">
    <source>
        <dbReference type="ARBA" id="ARBA00004496"/>
    </source>
</evidence>
<dbReference type="InterPro" id="IPR003783">
    <property type="entry name" value="Regulatory_RecX"/>
</dbReference>
<evidence type="ECO:0000256" key="6">
    <source>
        <dbReference type="SAM" id="MobiDB-lite"/>
    </source>
</evidence>